<reference evidence="2" key="1">
    <citation type="submission" date="2016-10" db="EMBL/GenBank/DDBJ databases">
        <authorList>
            <person name="Varghese N."/>
            <person name="Submissions S."/>
        </authorList>
    </citation>
    <scope>NUCLEOTIDE SEQUENCE [LARGE SCALE GENOMIC DNA]</scope>
    <source>
        <strain evidence="2">CGMCC 1.4250</strain>
    </source>
</reference>
<dbReference type="Pfam" id="PF14350">
    <property type="entry name" value="Beta_protein"/>
    <property type="match status" value="1"/>
</dbReference>
<evidence type="ECO:0000313" key="1">
    <source>
        <dbReference type="EMBL" id="SFM28557.1"/>
    </source>
</evidence>
<dbReference type="EMBL" id="FOTR01000012">
    <property type="protein sequence ID" value="SFM28557.1"/>
    <property type="molecule type" value="Genomic_DNA"/>
</dbReference>
<keyword evidence="2" id="KW-1185">Reference proteome</keyword>
<protein>
    <submittedName>
        <fullName evidence="1">Beta protein</fullName>
    </submittedName>
</protein>
<dbReference type="RefSeq" id="WP_091485182.1">
    <property type="nucleotide sequence ID" value="NZ_FOTR01000012.1"/>
</dbReference>
<dbReference type="Proteomes" id="UP000198565">
    <property type="component" value="Unassembled WGS sequence"/>
</dbReference>
<dbReference type="AlphaFoldDB" id="A0A1I4PLC4"/>
<accession>A0A1I4PLC4</accession>
<evidence type="ECO:0000313" key="2">
    <source>
        <dbReference type="Proteomes" id="UP000198565"/>
    </source>
</evidence>
<dbReference type="InterPro" id="IPR025683">
    <property type="entry name" value="Protein_beta"/>
</dbReference>
<sequence>MYVPIMKNLAQEIKVTKDLNQHFGESIMPLFELITEKYNDRFKIDPKTGDPVKTLKPGNKIKTKVKLPNKPEDIKTLDEIVTNLQGKRAFIDFFRHQPNEYKNVKVSDVQLSFSLSRDYSYYRDRMLEIKDYENLIPTISIKDGFKMSITDLNSFITELKKNNSCIALRITDNYLEDYIEEIAKLSHHDFIMLDIREQNAEAKFIELQEFQEIETNAKKILLNSPRPRKKYNSEFNNLEFTRIIDNIVATEYRQYKLNGFGDFGGLKDRLPSPGGGNNGSALALIFLKDKNKFFSIVNEDKTLGVTGYPYVVQEVLNNVSLLDKTNTCPIIKAIRDNAKKGSFGGWPSWIYYTLARYIHQQATK</sequence>
<gene>
    <name evidence="1" type="ORF">SAMN04487943_11222</name>
</gene>
<name>A0A1I4PLC4_9BACI</name>
<dbReference type="OrthoDB" id="2960969at2"/>
<organism evidence="1 2">
    <name type="scientific">Gracilibacillus orientalis</name>
    <dbReference type="NCBI Taxonomy" id="334253"/>
    <lineage>
        <taxon>Bacteria</taxon>
        <taxon>Bacillati</taxon>
        <taxon>Bacillota</taxon>
        <taxon>Bacilli</taxon>
        <taxon>Bacillales</taxon>
        <taxon>Bacillaceae</taxon>
        <taxon>Gracilibacillus</taxon>
    </lineage>
</organism>
<proteinExistence type="predicted"/>